<protein>
    <submittedName>
        <fullName evidence="1">Uncharacterized protein</fullName>
    </submittedName>
</protein>
<proteinExistence type="predicted"/>
<sequence length="123" mass="13512">MDNDSVARAIDIVASISYGLRTYEYGVCVGALRIQVAALLASQSLQTSISLVTGVIVFLINRSWREDLSTADSELGQVNQVLHQHLLEEDEYDAFGRYLALGLKTLPLQLAIQCKNELQSALT</sequence>
<organism evidence="1">
    <name type="scientific">Timema tahoe</name>
    <dbReference type="NCBI Taxonomy" id="61484"/>
    <lineage>
        <taxon>Eukaryota</taxon>
        <taxon>Metazoa</taxon>
        <taxon>Ecdysozoa</taxon>
        <taxon>Arthropoda</taxon>
        <taxon>Hexapoda</taxon>
        <taxon>Insecta</taxon>
        <taxon>Pterygota</taxon>
        <taxon>Neoptera</taxon>
        <taxon>Polyneoptera</taxon>
        <taxon>Phasmatodea</taxon>
        <taxon>Timematodea</taxon>
        <taxon>Timematoidea</taxon>
        <taxon>Timematidae</taxon>
        <taxon>Timema</taxon>
    </lineage>
</organism>
<evidence type="ECO:0000313" key="1">
    <source>
        <dbReference type="EMBL" id="CAD7453538.1"/>
    </source>
</evidence>
<dbReference type="AlphaFoldDB" id="A0A7R9IAC8"/>
<name>A0A7R9IAC8_9NEOP</name>
<gene>
    <name evidence="1" type="ORF">TTEB3V08_LOCUS1670</name>
</gene>
<reference evidence="1" key="1">
    <citation type="submission" date="2020-11" db="EMBL/GenBank/DDBJ databases">
        <authorList>
            <person name="Tran Van P."/>
        </authorList>
    </citation>
    <scope>NUCLEOTIDE SEQUENCE</scope>
</reference>
<dbReference type="EMBL" id="OE000353">
    <property type="protein sequence ID" value="CAD7453538.1"/>
    <property type="molecule type" value="Genomic_DNA"/>
</dbReference>
<accession>A0A7R9IAC8</accession>